<dbReference type="Proteomes" id="UP001152888">
    <property type="component" value="Unassembled WGS sequence"/>
</dbReference>
<evidence type="ECO:0000313" key="3">
    <source>
        <dbReference type="Proteomes" id="UP001152888"/>
    </source>
</evidence>
<evidence type="ECO:0000313" key="2">
    <source>
        <dbReference type="EMBL" id="CAH2010336.1"/>
    </source>
</evidence>
<name>A0A9P0MDD4_ACAOB</name>
<evidence type="ECO:0000256" key="1">
    <source>
        <dbReference type="SAM" id="MobiDB-lite"/>
    </source>
</evidence>
<dbReference type="EMBL" id="CAKOFQ010007963">
    <property type="protein sequence ID" value="CAH2010336.1"/>
    <property type="molecule type" value="Genomic_DNA"/>
</dbReference>
<gene>
    <name evidence="2" type="ORF">ACAOBT_LOCUS31450</name>
</gene>
<dbReference type="AlphaFoldDB" id="A0A9P0MDD4"/>
<protein>
    <submittedName>
        <fullName evidence="2">Uncharacterized protein</fullName>
    </submittedName>
</protein>
<organism evidence="2 3">
    <name type="scientific">Acanthoscelides obtectus</name>
    <name type="common">Bean weevil</name>
    <name type="synonym">Bruchus obtectus</name>
    <dbReference type="NCBI Taxonomy" id="200917"/>
    <lineage>
        <taxon>Eukaryota</taxon>
        <taxon>Metazoa</taxon>
        <taxon>Ecdysozoa</taxon>
        <taxon>Arthropoda</taxon>
        <taxon>Hexapoda</taxon>
        <taxon>Insecta</taxon>
        <taxon>Pterygota</taxon>
        <taxon>Neoptera</taxon>
        <taxon>Endopterygota</taxon>
        <taxon>Coleoptera</taxon>
        <taxon>Polyphaga</taxon>
        <taxon>Cucujiformia</taxon>
        <taxon>Chrysomeloidea</taxon>
        <taxon>Chrysomelidae</taxon>
        <taxon>Bruchinae</taxon>
        <taxon>Bruchini</taxon>
        <taxon>Acanthoscelides</taxon>
    </lineage>
</organism>
<comment type="caution">
    <text evidence="2">The sequence shown here is derived from an EMBL/GenBank/DDBJ whole genome shotgun (WGS) entry which is preliminary data.</text>
</comment>
<dbReference type="OrthoDB" id="6744682at2759"/>
<dbReference type="InterPro" id="IPR036457">
    <property type="entry name" value="PPM-type-like_dom_sf"/>
</dbReference>
<proteinExistence type="predicted"/>
<feature type="compositionally biased region" description="Acidic residues" evidence="1">
    <location>
        <begin position="147"/>
        <end position="162"/>
    </location>
</feature>
<reference evidence="2" key="1">
    <citation type="submission" date="2022-03" db="EMBL/GenBank/DDBJ databases">
        <authorList>
            <person name="Sayadi A."/>
        </authorList>
    </citation>
    <scope>NUCLEOTIDE SEQUENCE</scope>
</reference>
<feature type="region of interest" description="Disordered" evidence="1">
    <location>
        <begin position="136"/>
        <end position="162"/>
    </location>
</feature>
<keyword evidence="3" id="KW-1185">Reference proteome</keyword>
<sequence length="304" mass="34262">MVVKLNVWKNIGDISFSDDTDRISQHLVQAAREGGSTDNISVIVVLLRDASLIATTASNISIQAAVTVSQPQLLDATAMETTMVEQQGLVDSQANEVQMFNGTEKQKEEHMFGFGDNYAQNGTDISPTKDMDFYEKEKSNGKRQFDDSDDDFGPETDVDAVDDSQASPFTMDLAAKGCDSKMFEGGFPQEDHNRMFVGISSIQKIKFLKENTRVKRTKYSKGNTRVKTGNYLRRDSHRKKTKFLKKVSNIKVTECLEGMKRKIIECLEEAMAWENIMKFLEGRDIQKCLKGATRFWGRKGKTMT</sequence>
<dbReference type="SUPFAM" id="SSF81606">
    <property type="entry name" value="PP2C-like"/>
    <property type="match status" value="1"/>
</dbReference>
<accession>A0A9P0MDD4</accession>
<feature type="compositionally biased region" description="Basic and acidic residues" evidence="1">
    <location>
        <begin position="136"/>
        <end position="146"/>
    </location>
</feature>